<comment type="function">
    <text evidence="8">Transfers a GMP moiety from GTP to Mo-molybdopterin (Mo-MPT) cofactor (Moco or molybdenum cofactor) to form Mo-molybdopterin guanine dinucleotide (Mo-MGD) cofactor.</text>
</comment>
<feature type="binding site" evidence="8">
    <location>
        <position position="73"/>
    </location>
    <ligand>
        <name>GTP</name>
        <dbReference type="ChEBI" id="CHEBI:37565"/>
    </ligand>
</feature>
<keyword evidence="11" id="KW-0548">Nucleotidyltransferase</keyword>
<keyword evidence="7 8" id="KW-0501">Molybdenum cofactor biosynthesis</keyword>
<dbReference type="Pfam" id="PF12804">
    <property type="entry name" value="NTP_transf_3"/>
    <property type="match status" value="1"/>
</dbReference>
<dbReference type="EMBL" id="JBBEGM010000008">
    <property type="protein sequence ID" value="MEJ2863428.1"/>
    <property type="molecule type" value="Genomic_DNA"/>
</dbReference>
<evidence type="ECO:0000256" key="5">
    <source>
        <dbReference type="ARBA" id="ARBA00022842"/>
    </source>
</evidence>
<proteinExistence type="inferred from homology"/>
<comment type="domain">
    <text evidence="8">The N-terminal domain determines nucleotide recognition and specific binding, while the C-terminal domain determines the specific binding to the target protein.</text>
</comment>
<evidence type="ECO:0000256" key="8">
    <source>
        <dbReference type="HAMAP-Rule" id="MF_00316"/>
    </source>
</evidence>
<comment type="catalytic activity">
    <reaction evidence="8">
        <text>Mo-molybdopterin + GTP + H(+) = Mo-molybdopterin guanine dinucleotide + diphosphate</text>
        <dbReference type="Rhea" id="RHEA:34243"/>
        <dbReference type="ChEBI" id="CHEBI:15378"/>
        <dbReference type="ChEBI" id="CHEBI:33019"/>
        <dbReference type="ChEBI" id="CHEBI:37565"/>
        <dbReference type="ChEBI" id="CHEBI:71302"/>
        <dbReference type="ChEBI" id="CHEBI:71310"/>
        <dbReference type="EC" id="2.7.7.77"/>
    </reaction>
</comment>
<dbReference type="EC" id="2.7.7.77" evidence="8"/>
<accession>A0ABU8M978</accession>
<feature type="binding site" evidence="8">
    <location>
        <begin position="9"/>
        <end position="11"/>
    </location>
    <ligand>
        <name>GTP</name>
        <dbReference type="ChEBI" id="CHEBI:37565"/>
    </ligand>
</feature>
<feature type="binding site" evidence="8">
    <location>
        <position position="103"/>
    </location>
    <ligand>
        <name>Mg(2+)</name>
        <dbReference type="ChEBI" id="CHEBI:18420"/>
    </ligand>
</feature>
<evidence type="ECO:0000256" key="7">
    <source>
        <dbReference type="ARBA" id="ARBA00023150"/>
    </source>
</evidence>
<evidence type="ECO:0000313" key="11">
    <source>
        <dbReference type="EMBL" id="MEJ2863428.1"/>
    </source>
</evidence>
<feature type="region of interest" description="Disordered" evidence="9">
    <location>
        <begin position="194"/>
        <end position="214"/>
    </location>
</feature>
<reference evidence="11 12" key="1">
    <citation type="submission" date="2024-03" db="EMBL/GenBank/DDBJ databases">
        <title>Actinomycetospora sp. OC33-EN07, a novel actinomycete isolated from wild orchid (Aerides multiflora).</title>
        <authorList>
            <person name="Suriyachadkun C."/>
        </authorList>
    </citation>
    <scope>NUCLEOTIDE SEQUENCE [LARGE SCALE GENOMIC DNA]</scope>
    <source>
        <strain evidence="11 12">OC33-EN07</strain>
    </source>
</reference>
<evidence type="ECO:0000259" key="10">
    <source>
        <dbReference type="Pfam" id="PF12804"/>
    </source>
</evidence>
<dbReference type="Proteomes" id="UP001369736">
    <property type="component" value="Unassembled WGS sequence"/>
</dbReference>
<dbReference type="InterPro" id="IPR013482">
    <property type="entry name" value="Molybde_CF_guanTrfase"/>
</dbReference>
<keyword evidence="3 8" id="KW-0479">Metal-binding</keyword>
<dbReference type="SUPFAM" id="SSF53448">
    <property type="entry name" value="Nucleotide-diphospho-sugar transferases"/>
    <property type="match status" value="1"/>
</dbReference>
<evidence type="ECO:0000313" key="12">
    <source>
        <dbReference type="Proteomes" id="UP001369736"/>
    </source>
</evidence>
<dbReference type="HAMAP" id="MF_00316">
    <property type="entry name" value="MobA"/>
    <property type="match status" value="1"/>
</dbReference>
<feature type="binding site" evidence="8">
    <location>
        <position position="103"/>
    </location>
    <ligand>
        <name>GTP</name>
        <dbReference type="ChEBI" id="CHEBI:37565"/>
    </ligand>
</feature>
<evidence type="ECO:0000256" key="2">
    <source>
        <dbReference type="ARBA" id="ARBA00022679"/>
    </source>
</evidence>
<evidence type="ECO:0000256" key="6">
    <source>
        <dbReference type="ARBA" id="ARBA00023134"/>
    </source>
</evidence>
<feature type="domain" description="MobA-like NTP transferase" evidence="10">
    <location>
        <begin position="6"/>
        <end position="161"/>
    </location>
</feature>
<feature type="compositionally biased region" description="Basic and acidic residues" evidence="9">
    <location>
        <begin position="201"/>
        <end position="214"/>
    </location>
</feature>
<dbReference type="InterPro" id="IPR029044">
    <property type="entry name" value="Nucleotide-diphossugar_trans"/>
</dbReference>
<keyword evidence="6 8" id="KW-0342">GTP-binding</keyword>
<evidence type="ECO:0000256" key="4">
    <source>
        <dbReference type="ARBA" id="ARBA00022741"/>
    </source>
</evidence>
<protein>
    <recommendedName>
        <fullName evidence="8">Probable molybdenum cofactor guanylyltransferase</fullName>
        <shortName evidence="8">MoCo guanylyltransferase</shortName>
        <ecNumber evidence="8">2.7.7.77</ecNumber>
    </recommendedName>
    <alternativeName>
        <fullName evidence="8">GTP:molybdopterin guanylyltransferase</fullName>
    </alternativeName>
    <alternativeName>
        <fullName evidence="8">Mo-MPT guanylyltransferase</fullName>
    </alternativeName>
    <alternativeName>
        <fullName evidence="8">Molybdopterin guanylyltransferase</fullName>
    </alternativeName>
    <alternativeName>
        <fullName evidence="8">Molybdopterin-guanine dinucleotide synthase</fullName>
        <shortName evidence="8">MGD synthase</shortName>
    </alternativeName>
</protein>
<comment type="caution">
    <text evidence="11">The sequence shown here is derived from an EMBL/GenBank/DDBJ whole genome shotgun (WGS) entry which is preliminary data.</text>
</comment>
<comment type="similarity">
    <text evidence="8">Belongs to the MobA family.</text>
</comment>
<evidence type="ECO:0000256" key="3">
    <source>
        <dbReference type="ARBA" id="ARBA00022723"/>
    </source>
</evidence>
<organism evidence="11 12">
    <name type="scientific">Actinomycetospora flava</name>
    <dbReference type="NCBI Taxonomy" id="3129232"/>
    <lineage>
        <taxon>Bacteria</taxon>
        <taxon>Bacillati</taxon>
        <taxon>Actinomycetota</taxon>
        <taxon>Actinomycetes</taxon>
        <taxon>Pseudonocardiales</taxon>
        <taxon>Pseudonocardiaceae</taxon>
        <taxon>Actinomycetospora</taxon>
    </lineage>
</organism>
<keyword evidence="1 8" id="KW-0963">Cytoplasm</keyword>
<evidence type="ECO:0000256" key="1">
    <source>
        <dbReference type="ARBA" id="ARBA00022490"/>
    </source>
</evidence>
<dbReference type="InterPro" id="IPR025877">
    <property type="entry name" value="MobA-like_NTP_Trfase"/>
</dbReference>
<keyword evidence="4 8" id="KW-0547">Nucleotide-binding</keyword>
<dbReference type="Gene3D" id="3.90.550.10">
    <property type="entry name" value="Spore Coat Polysaccharide Biosynthesis Protein SpsA, Chain A"/>
    <property type="match status" value="1"/>
</dbReference>
<feature type="binding site" evidence="8">
    <location>
        <position position="21"/>
    </location>
    <ligand>
        <name>GTP</name>
        <dbReference type="ChEBI" id="CHEBI:37565"/>
    </ligand>
</feature>
<name>A0ABU8M978_9PSEU</name>
<comment type="subcellular location">
    <subcellularLocation>
        <location evidence="8">Cytoplasm</location>
    </subcellularLocation>
</comment>
<dbReference type="PANTHER" id="PTHR19136">
    <property type="entry name" value="MOLYBDENUM COFACTOR GUANYLYLTRANSFERASE"/>
    <property type="match status" value="1"/>
</dbReference>
<dbReference type="PANTHER" id="PTHR19136:SF81">
    <property type="entry name" value="MOLYBDENUM COFACTOR GUANYLYLTRANSFERASE"/>
    <property type="match status" value="1"/>
</dbReference>
<evidence type="ECO:0000256" key="9">
    <source>
        <dbReference type="SAM" id="MobiDB-lite"/>
    </source>
</evidence>
<keyword evidence="12" id="KW-1185">Reference proteome</keyword>
<dbReference type="CDD" id="cd02503">
    <property type="entry name" value="MobA"/>
    <property type="match status" value="1"/>
</dbReference>
<dbReference type="RefSeq" id="WP_337704791.1">
    <property type="nucleotide sequence ID" value="NZ_JBBEGM010000008.1"/>
</dbReference>
<keyword evidence="2 8" id="KW-0808">Transferase</keyword>
<comment type="caution">
    <text evidence="8">Lacks conserved residue(s) required for the propagation of feature annotation.</text>
</comment>
<keyword evidence="5 8" id="KW-0460">Magnesium</keyword>
<dbReference type="GO" id="GO:0061603">
    <property type="term" value="F:molybdenum cofactor guanylyltransferase activity"/>
    <property type="evidence" value="ECO:0007669"/>
    <property type="project" value="UniProtKB-EC"/>
</dbReference>
<gene>
    <name evidence="8" type="primary">mobA</name>
    <name evidence="11" type="ORF">WCD58_19845</name>
</gene>
<sequence length="214" mass="22525">MSGIAAVVLAGGRSRRMGTDKAELRQDGSTLLTYVLGVLAEAIDGPLVVVTAADAPRELPDTPWRPRATVVHDTVADRGPLQGLATGLAAVGGSETAFVAAVDLPHLHADLVRAVLAHRVAPVEVALPVLDGHRQHLLAAYATDLAGRAADLLDRGERSVGALIAASRVRELDAPTLLADPRLAARDPELLGARGVNTPEEWERARRERPGRPT</sequence>
<comment type="cofactor">
    <cofactor evidence="8">
        <name>Mg(2+)</name>
        <dbReference type="ChEBI" id="CHEBI:18420"/>
    </cofactor>
</comment>